<dbReference type="PANTHER" id="PTHR15224:SF1">
    <property type="entry name" value="NADH DEHYDROGENASE [UBIQUINONE] IRON-SULFUR PROTEIN 5"/>
    <property type="match status" value="1"/>
</dbReference>
<evidence type="ECO:0000256" key="4">
    <source>
        <dbReference type="ARBA" id="ARBA00007372"/>
    </source>
</evidence>
<feature type="disulfide bond" evidence="16">
    <location>
        <begin position="14"/>
        <end position="44"/>
    </location>
</feature>
<dbReference type="STRING" id="50990.A0A4Y7Q733"/>
<evidence type="ECO:0000256" key="1">
    <source>
        <dbReference type="ARBA" id="ARBA00003195"/>
    </source>
</evidence>
<evidence type="ECO:0000256" key="14">
    <source>
        <dbReference type="ARBA" id="ARBA00031222"/>
    </source>
</evidence>
<dbReference type="EMBL" id="ML170173">
    <property type="protein sequence ID" value="TDL22699.1"/>
    <property type="molecule type" value="Genomic_DNA"/>
</dbReference>
<evidence type="ECO:0000256" key="6">
    <source>
        <dbReference type="ARBA" id="ARBA00013482"/>
    </source>
</evidence>
<dbReference type="Pfam" id="PF10200">
    <property type="entry name" value="Ndufs5"/>
    <property type="match status" value="1"/>
</dbReference>
<gene>
    <name evidence="17" type="ORF">BD410DRAFT_828143</name>
</gene>
<dbReference type="GO" id="GO:0005743">
    <property type="term" value="C:mitochondrial inner membrane"/>
    <property type="evidence" value="ECO:0007669"/>
    <property type="project" value="UniProtKB-SubCell"/>
</dbReference>
<evidence type="ECO:0000256" key="3">
    <source>
        <dbReference type="ARBA" id="ARBA00004637"/>
    </source>
</evidence>
<dbReference type="PANTHER" id="PTHR15224">
    <property type="entry name" value="NADH DEHYDROGENASE [UBIQUINONE] IRON-SULFUR PROTEIN 5"/>
    <property type="match status" value="1"/>
</dbReference>
<comment type="subunit">
    <text evidence="5">Mammalian complex I is composed of 45 different subunits. This is a component of the iron-sulfur (IP) fragment of the enzyme.</text>
</comment>
<keyword evidence="9" id="KW-0999">Mitochondrion inner membrane</keyword>
<protein>
    <recommendedName>
        <fullName evidence="6">NADH dehydrogenase [ubiquinone] iron-sulfur protein 5</fullName>
    </recommendedName>
    <alternativeName>
        <fullName evidence="14">Complex I-15 kDa</fullName>
    </alternativeName>
    <alternativeName>
        <fullName evidence="15">NADH-ubiquinone oxidoreductase 15 kDa subunit</fullName>
    </alternativeName>
</protein>
<dbReference type="AlphaFoldDB" id="A0A4Y7Q733"/>
<evidence type="ECO:0000256" key="8">
    <source>
        <dbReference type="ARBA" id="ARBA00022660"/>
    </source>
</evidence>
<accession>A0A4Y7Q733</accession>
<evidence type="ECO:0000313" key="17">
    <source>
        <dbReference type="EMBL" id="TDL22699.1"/>
    </source>
</evidence>
<evidence type="ECO:0000256" key="7">
    <source>
        <dbReference type="ARBA" id="ARBA00022448"/>
    </source>
</evidence>
<organism evidence="17 18">
    <name type="scientific">Rickenella mellea</name>
    <dbReference type="NCBI Taxonomy" id="50990"/>
    <lineage>
        <taxon>Eukaryota</taxon>
        <taxon>Fungi</taxon>
        <taxon>Dikarya</taxon>
        <taxon>Basidiomycota</taxon>
        <taxon>Agaricomycotina</taxon>
        <taxon>Agaricomycetes</taxon>
        <taxon>Hymenochaetales</taxon>
        <taxon>Rickenellaceae</taxon>
        <taxon>Rickenella</taxon>
    </lineage>
</organism>
<reference evidence="17 18" key="1">
    <citation type="submission" date="2018-06" db="EMBL/GenBank/DDBJ databases">
        <title>A transcriptomic atlas of mushroom development highlights an independent origin of complex multicellularity.</title>
        <authorList>
            <consortium name="DOE Joint Genome Institute"/>
            <person name="Krizsan K."/>
            <person name="Almasi E."/>
            <person name="Merenyi Z."/>
            <person name="Sahu N."/>
            <person name="Viragh M."/>
            <person name="Koszo T."/>
            <person name="Mondo S."/>
            <person name="Kiss B."/>
            <person name="Balint B."/>
            <person name="Kues U."/>
            <person name="Barry K."/>
            <person name="Hegedus J.C."/>
            <person name="Henrissat B."/>
            <person name="Johnson J."/>
            <person name="Lipzen A."/>
            <person name="Ohm R."/>
            <person name="Nagy I."/>
            <person name="Pangilinan J."/>
            <person name="Yan J."/>
            <person name="Xiong Y."/>
            <person name="Grigoriev I.V."/>
            <person name="Hibbett D.S."/>
            <person name="Nagy L.G."/>
        </authorList>
    </citation>
    <scope>NUCLEOTIDE SEQUENCE [LARGE SCALE GENOMIC DNA]</scope>
    <source>
        <strain evidence="17 18">SZMC22713</strain>
    </source>
</reference>
<dbReference type="GO" id="GO:0005758">
    <property type="term" value="C:mitochondrial intermembrane space"/>
    <property type="evidence" value="ECO:0007669"/>
    <property type="project" value="UniProtKB-SubCell"/>
</dbReference>
<evidence type="ECO:0000256" key="15">
    <source>
        <dbReference type="ARBA" id="ARBA00032739"/>
    </source>
</evidence>
<evidence type="ECO:0000256" key="16">
    <source>
        <dbReference type="PIRSR" id="PIRSR619342-50"/>
    </source>
</evidence>
<keyword evidence="11" id="KW-0496">Mitochondrion</keyword>
<keyword evidence="13 16" id="KW-1015">Disulfide bond</keyword>
<keyword evidence="7" id="KW-0813">Transport</keyword>
<comment type="similarity">
    <text evidence="4">Belongs to the complex I NDUFS5 subunit family.</text>
</comment>
<evidence type="ECO:0000256" key="2">
    <source>
        <dbReference type="ARBA" id="ARBA00004569"/>
    </source>
</evidence>
<name>A0A4Y7Q733_9AGAM</name>
<keyword evidence="8" id="KW-0679">Respiratory chain</keyword>
<comment type="function">
    <text evidence="1">Accessory subunit of the mitochondrial membrane respiratory chain NADH dehydrogenase (Complex I), that is believed not to be involved in catalysis. Complex I functions in the transfer of electrons from NADH to the respiratory chain. The immediate electron acceptor for the enzyme is believed to be ubiquinone.</text>
</comment>
<keyword evidence="12" id="KW-0472">Membrane</keyword>
<keyword evidence="10" id="KW-0249">Electron transport</keyword>
<evidence type="ECO:0000256" key="9">
    <source>
        <dbReference type="ARBA" id="ARBA00022792"/>
    </source>
</evidence>
<evidence type="ECO:0000313" key="18">
    <source>
        <dbReference type="Proteomes" id="UP000294933"/>
    </source>
</evidence>
<evidence type="ECO:0000256" key="5">
    <source>
        <dbReference type="ARBA" id="ARBA00011261"/>
    </source>
</evidence>
<feature type="disulfide bond" evidence="16">
    <location>
        <begin position="24"/>
        <end position="34"/>
    </location>
</feature>
<proteinExistence type="inferred from homology"/>
<evidence type="ECO:0000256" key="10">
    <source>
        <dbReference type="ARBA" id="ARBA00022982"/>
    </source>
</evidence>
<dbReference type="OrthoDB" id="9992197at2759"/>
<dbReference type="Proteomes" id="UP000294933">
    <property type="component" value="Unassembled WGS sequence"/>
</dbReference>
<dbReference type="GO" id="GO:0032981">
    <property type="term" value="P:mitochondrial respiratory chain complex I assembly"/>
    <property type="evidence" value="ECO:0007669"/>
    <property type="project" value="TreeGrafter"/>
</dbReference>
<dbReference type="VEuPathDB" id="FungiDB:BD410DRAFT_828143"/>
<dbReference type="InterPro" id="IPR019342">
    <property type="entry name" value="NADH_UbQ_OxRdtase_FeS-su5"/>
</dbReference>
<keyword evidence="18" id="KW-1185">Reference proteome</keyword>
<dbReference type="CDD" id="cd24141">
    <property type="entry name" value="NDUFS5-like"/>
    <property type="match status" value="1"/>
</dbReference>
<sequence length="108" mass="11530">MASGYGYTGGPSRCFAFWQEYAKCYASADSPQQCRAQSEDYIECLHHKQEIARARAVKAQFVKRAEHEAKEGRKAGDIIADGAIASVGLIKKATEGGGEGGSSEGKAQ</sequence>
<comment type="subcellular location">
    <subcellularLocation>
        <location evidence="3">Mitochondrion inner membrane</location>
        <topology evidence="3">Peripheral membrane protein</topology>
    </subcellularLocation>
    <subcellularLocation>
        <location evidence="2">Mitochondrion intermembrane space</location>
    </subcellularLocation>
</comment>
<evidence type="ECO:0000256" key="13">
    <source>
        <dbReference type="ARBA" id="ARBA00023157"/>
    </source>
</evidence>
<evidence type="ECO:0000256" key="12">
    <source>
        <dbReference type="ARBA" id="ARBA00023136"/>
    </source>
</evidence>
<evidence type="ECO:0000256" key="11">
    <source>
        <dbReference type="ARBA" id="ARBA00023128"/>
    </source>
</evidence>